<dbReference type="InterPro" id="IPR036286">
    <property type="entry name" value="LexA/Signal_pep-like_sf"/>
</dbReference>
<proteinExistence type="predicted"/>
<dbReference type="Pfam" id="PF10502">
    <property type="entry name" value="Peptidase_S26"/>
    <property type="match status" value="1"/>
</dbReference>
<dbReference type="GO" id="GO:0006465">
    <property type="term" value="P:signal peptide processing"/>
    <property type="evidence" value="ECO:0007669"/>
    <property type="project" value="InterPro"/>
</dbReference>
<evidence type="ECO:0000259" key="1">
    <source>
        <dbReference type="Pfam" id="PF10502"/>
    </source>
</evidence>
<reference evidence="2 3" key="1">
    <citation type="submission" date="2017-04" db="EMBL/GenBank/DDBJ databases">
        <title>Characterization, genome and methylation analysis of a phthalic acid esters degrading strain Sphingobium yanoikuyae SHJ.</title>
        <authorList>
            <person name="Feng L."/>
        </authorList>
    </citation>
    <scope>NUCLEOTIDE SEQUENCE [LARGE SCALE GENOMIC DNA]</scope>
    <source>
        <strain evidence="2 3">SHJ</strain>
    </source>
</reference>
<evidence type="ECO:0000313" key="2">
    <source>
        <dbReference type="EMBL" id="ATP17262.1"/>
    </source>
</evidence>
<dbReference type="AlphaFoldDB" id="A0A0J9CU38"/>
<dbReference type="Proteomes" id="UP000037029">
    <property type="component" value="Chromosome"/>
</dbReference>
<dbReference type="Gene3D" id="2.10.109.10">
    <property type="entry name" value="Umud Fragment, subunit A"/>
    <property type="match status" value="1"/>
</dbReference>
<name>A0A0J9CU38_SPHYA</name>
<evidence type="ECO:0000313" key="3">
    <source>
        <dbReference type="Proteomes" id="UP000037029"/>
    </source>
</evidence>
<dbReference type="SUPFAM" id="SSF51306">
    <property type="entry name" value="LexA/Signal peptidase"/>
    <property type="match status" value="1"/>
</dbReference>
<accession>A0A0J9CU38</accession>
<sequence>MSRAFYRLATLLAAPGFAIAFAMIAVSGPAPRLLWNSSASAPVGLYLVHVGARARRGAFVAVMPPPRLAAFMVRRRYLGENVPLLKRVAATAGARVCNAQGIISINGIARSIAHARDREGRALPGWVGCRTLERGELFLLNAPADSFDSRYFGPLSSRTVIGIATPILTRAAPDAPWRWRRDATAQTDKEKNRCISVNSAR</sequence>
<dbReference type="EMBL" id="CP020925">
    <property type="protein sequence ID" value="ATP17262.1"/>
    <property type="molecule type" value="Genomic_DNA"/>
</dbReference>
<dbReference type="RefSeq" id="WP_048939280.1">
    <property type="nucleotide sequence ID" value="NZ_CP020925.1"/>
</dbReference>
<organism evidence="2 3">
    <name type="scientific">Sphingobium yanoikuyae</name>
    <name type="common">Sphingomonas yanoikuyae</name>
    <dbReference type="NCBI Taxonomy" id="13690"/>
    <lineage>
        <taxon>Bacteria</taxon>
        <taxon>Pseudomonadati</taxon>
        <taxon>Pseudomonadota</taxon>
        <taxon>Alphaproteobacteria</taxon>
        <taxon>Sphingomonadales</taxon>
        <taxon>Sphingomonadaceae</taxon>
        <taxon>Sphingobium</taxon>
    </lineage>
</organism>
<dbReference type="GO" id="GO:0004252">
    <property type="term" value="F:serine-type endopeptidase activity"/>
    <property type="evidence" value="ECO:0007669"/>
    <property type="project" value="InterPro"/>
</dbReference>
<dbReference type="InterPro" id="IPR019533">
    <property type="entry name" value="Peptidase_S26"/>
</dbReference>
<protein>
    <submittedName>
        <fullName evidence="2">Conjugal transfer protein</fullName>
    </submittedName>
</protein>
<feature type="domain" description="Peptidase S26" evidence="1">
    <location>
        <begin position="16"/>
        <end position="165"/>
    </location>
</feature>
<gene>
    <name evidence="2" type="ORF">BV87_01905</name>
</gene>